<dbReference type="PANTHER" id="PTHR30146:SF24">
    <property type="entry name" value="XYLOSE OPERON REGULATORY PROTEIN"/>
    <property type="match status" value="1"/>
</dbReference>
<evidence type="ECO:0000259" key="4">
    <source>
        <dbReference type="PROSITE" id="PS50932"/>
    </source>
</evidence>
<proteinExistence type="predicted"/>
<dbReference type="InterPro" id="IPR028082">
    <property type="entry name" value="Peripla_BP_I"/>
</dbReference>
<feature type="domain" description="HTH lacI-type" evidence="4">
    <location>
        <begin position="16"/>
        <end position="72"/>
    </location>
</feature>
<dbReference type="InterPro" id="IPR000843">
    <property type="entry name" value="HTH_LacI"/>
</dbReference>
<gene>
    <name evidence="5" type="ORF">GM661_16355</name>
</gene>
<dbReference type="PRINTS" id="PR00036">
    <property type="entry name" value="HTHLACI"/>
</dbReference>
<keyword evidence="3" id="KW-0804">Transcription</keyword>
<reference evidence="5" key="1">
    <citation type="submission" date="2019-12" db="EMBL/GenBank/DDBJ databases">
        <authorList>
            <person name="zhang j."/>
            <person name="sun C.M."/>
        </authorList>
    </citation>
    <scope>NUCLEOTIDE SEQUENCE</scope>
    <source>
        <strain evidence="5">NS-1</strain>
    </source>
</reference>
<dbReference type="GO" id="GO:0003700">
    <property type="term" value="F:DNA-binding transcription factor activity"/>
    <property type="evidence" value="ECO:0007669"/>
    <property type="project" value="TreeGrafter"/>
</dbReference>
<dbReference type="SUPFAM" id="SSF47413">
    <property type="entry name" value="lambda repressor-like DNA-binding domains"/>
    <property type="match status" value="1"/>
</dbReference>
<sequence>MLKFMSSPKNKNLKKVTMRDIAREAGVSVATVSYVINNNTNETISSSTKNKIMTIAREMNYIPDLVARSLVSGKSGLIGVFIVNDYSVDFPWKKCYYSEFINWLERMFAFEGYHILLSNIDIENPKLDIIFQRDLEGVFIVDVRKNLFYELSNKFNVPIIIVDSYIDDLIFHKIVPDFESAIQKGKDLLGNNELFLVMDKFNNREMNQKIQYCFGGDEADIHMVESIYEFEDFLKSHKGKKGIVLNEFLGTIVANFIDPPNIAVISTCGSSYIIPKRAKKVVFDVEKKAKTAVTIMMNYLNRKFAVDKYTIFKEKEFSLKA</sequence>
<dbReference type="Gene3D" id="3.40.50.2300">
    <property type="match status" value="1"/>
</dbReference>
<keyword evidence="1" id="KW-0805">Transcription regulation</keyword>
<evidence type="ECO:0000256" key="2">
    <source>
        <dbReference type="ARBA" id="ARBA00023125"/>
    </source>
</evidence>
<keyword evidence="6" id="KW-1185">Reference proteome</keyword>
<dbReference type="PROSITE" id="PS50932">
    <property type="entry name" value="HTH_LACI_2"/>
    <property type="match status" value="1"/>
</dbReference>
<dbReference type="Pfam" id="PF00356">
    <property type="entry name" value="LacI"/>
    <property type="match status" value="1"/>
</dbReference>
<dbReference type="GO" id="GO:0000976">
    <property type="term" value="F:transcription cis-regulatory region binding"/>
    <property type="evidence" value="ECO:0007669"/>
    <property type="project" value="TreeGrafter"/>
</dbReference>
<dbReference type="SMART" id="SM00354">
    <property type="entry name" value="HTH_LACI"/>
    <property type="match status" value="1"/>
</dbReference>
<evidence type="ECO:0000256" key="3">
    <source>
        <dbReference type="ARBA" id="ARBA00023163"/>
    </source>
</evidence>
<dbReference type="AlphaFoldDB" id="A0A8A7KKP9"/>
<organism evidence="5 6">
    <name type="scientific">Iocasia fonsfrigidae</name>
    <dbReference type="NCBI Taxonomy" id="2682810"/>
    <lineage>
        <taxon>Bacteria</taxon>
        <taxon>Bacillati</taxon>
        <taxon>Bacillota</taxon>
        <taxon>Clostridia</taxon>
        <taxon>Halanaerobiales</taxon>
        <taxon>Halanaerobiaceae</taxon>
        <taxon>Iocasia</taxon>
    </lineage>
</organism>
<dbReference type="PANTHER" id="PTHR30146">
    <property type="entry name" value="LACI-RELATED TRANSCRIPTIONAL REPRESSOR"/>
    <property type="match status" value="1"/>
</dbReference>
<dbReference type="CDD" id="cd01392">
    <property type="entry name" value="HTH_LacI"/>
    <property type="match status" value="1"/>
</dbReference>
<accession>A0A8A7KKP9</accession>
<evidence type="ECO:0000313" key="5">
    <source>
        <dbReference type="EMBL" id="QTL99417.1"/>
    </source>
</evidence>
<dbReference type="PROSITE" id="PS00356">
    <property type="entry name" value="HTH_LACI_1"/>
    <property type="match status" value="1"/>
</dbReference>
<dbReference type="Proteomes" id="UP000665020">
    <property type="component" value="Chromosome"/>
</dbReference>
<keyword evidence="2 5" id="KW-0238">DNA-binding</keyword>
<evidence type="ECO:0000313" key="6">
    <source>
        <dbReference type="Proteomes" id="UP000665020"/>
    </source>
</evidence>
<dbReference type="EMBL" id="CP046640">
    <property type="protein sequence ID" value="QTL99417.1"/>
    <property type="molecule type" value="Genomic_DNA"/>
</dbReference>
<dbReference type="KEGG" id="ifn:GM661_16355"/>
<evidence type="ECO:0000256" key="1">
    <source>
        <dbReference type="ARBA" id="ARBA00023015"/>
    </source>
</evidence>
<protein>
    <submittedName>
        <fullName evidence="5">LacI family DNA-binding transcriptional regulator</fullName>
    </submittedName>
</protein>
<dbReference type="InterPro" id="IPR010982">
    <property type="entry name" value="Lambda_DNA-bd_dom_sf"/>
</dbReference>
<name>A0A8A7KKP9_9FIRM</name>
<dbReference type="SUPFAM" id="SSF53822">
    <property type="entry name" value="Periplasmic binding protein-like I"/>
    <property type="match status" value="1"/>
</dbReference>
<dbReference type="Gene3D" id="1.10.260.40">
    <property type="entry name" value="lambda repressor-like DNA-binding domains"/>
    <property type="match status" value="1"/>
</dbReference>